<organism evidence="1 2">
    <name type="scientific">Holospora curviuscula</name>
    <dbReference type="NCBI Taxonomy" id="1082868"/>
    <lineage>
        <taxon>Bacteria</taxon>
        <taxon>Pseudomonadati</taxon>
        <taxon>Pseudomonadota</taxon>
        <taxon>Alphaproteobacteria</taxon>
        <taxon>Holosporales</taxon>
        <taxon>Holosporaceae</taxon>
        <taxon>Holospora</taxon>
    </lineage>
</organism>
<accession>A0A2S5R7Q1</accession>
<reference evidence="1 2" key="1">
    <citation type="submission" date="2017-11" db="EMBL/GenBank/DDBJ databases">
        <title>Comparative genomic analysis of Holospora spp., intranuclear symbionts of paramecia.</title>
        <authorList>
            <person name="Garushyants S.K."/>
            <person name="Beliavskaya A."/>
            <person name="Malko D.B."/>
            <person name="Logacheva M.D."/>
            <person name="Rautian M.S."/>
            <person name="Gelfand M.S."/>
        </authorList>
    </citation>
    <scope>NUCLEOTIDE SEQUENCE [LARGE SCALE GENOMIC DNA]</scope>
    <source>
        <strain evidence="2">02AZ16</strain>
    </source>
</reference>
<evidence type="ECO:0000313" key="1">
    <source>
        <dbReference type="EMBL" id="PPE03344.1"/>
    </source>
</evidence>
<dbReference type="AlphaFoldDB" id="A0A2S5R7Q1"/>
<comment type="caution">
    <text evidence="1">The sequence shown here is derived from an EMBL/GenBank/DDBJ whole genome shotgun (WGS) entry which is preliminary data.</text>
</comment>
<dbReference type="EMBL" id="PHHC01000109">
    <property type="protein sequence ID" value="PPE03344.1"/>
    <property type="molecule type" value="Genomic_DNA"/>
</dbReference>
<gene>
    <name evidence="1" type="ORF">HCUR_01205</name>
</gene>
<name>A0A2S5R7Q1_9PROT</name>
<protein>
    <submittedName>
        <fullName evidence="1">Uncharacterized protein</fullName>
    </submittedName>
</protein>
<sequence>MRGLYVDGTVYGTSQHEQAFTSLNHYPRLSKEYEMAFAAAEIG</sequence>
<keyword evidence="2" id="KW-1185">Reference proteome</keyword>
<proteinExistence type="predicted"/>
<evidence type="ECO:0000313" key="2">
    <source>
        <dbReference type="Proteomes" id="UP000239425"/>
    </source>
</evidence>
<dbReference type="Proteomes" id="UP000239425">
    <property type="component" value="Unassembled WGS sequence"/>
</dbReference>